<dbReference type="GO" id="GO:0000502">
    <property type="term" value="C:proteasome complex"/>
    <property type="evidence" value="ECO:0007669"/>
    <property type="project" value="UniProtKB-KW"/>
</dbReference>
<evidence type="ECO:0000313" key="7">
    <source>
        <dbReference type="EMBL" id="KAK3948874.1"/>
    </source>
</evidence>
<evidence type="ECO:0000256" key="4">
    <source>
        <dbReference type="ARBA" id="ARBA00022942"/>
    </source>
</evidence>
<dbReference type="Gene3D" id="1.25.10.10">
    <property type="entry name" value="Leucine-rich Repeat Variant"/>
    <property type="match status" value="2"/>
</dbReference>
<gene>
    <name evidence="7" type="ORF">QBC32DRAFT_327445</name>
</gene>
<organism evidence="7 8">
    <name type="scientific">Pseudoneurospora amorphoporcata</name>
    <dbReference type="NCBI Taxonomy" id="241081"/>
    <lineage>
        <taxon>Eukaryota</taxon>
        <taxon>Fungi</taxon>
        <taxon>Dikarya</taxon>
        <taxon>Ascomycota</taxon>
        <taxon>Pezizomycotina</taxon>
        <taxon>Sordariomycetes</taxon>
        <taxon>Sordariomycetidae</taxon>
        <taxon>Sordariales</taxon>
        <taxon>Sordariaceae</taxon>
        <taxon>Pseudoneurospora</taxon>
    </lineage>
</organism>
<keyword evidence="3" id="KW-0677">Repeat</keyword>
<sequence>MATPSTEQRELDLVEKVDFRIIAGANDVEKLQQLLKTFLPPLLLKAGSQHASVRNKVVQVCQRLTTFIQQPSIVLPVAALLDQYKATDSQLIKHFDLVFIQHSIVRLSVVERRDLMPKILPGIGSDVSPSRAGLFNVFLRCLGDFKLPPRGSKEDENLREQIRLQDSKDAKFVADSLGKLLLLRMNAQGSTISPGLAQSDVLFLTLNKPETWNPAESGLSLPESRIQVVNFLASGAFTDQERFLPAIYAASSSDFRLAGVGDDMLKRSKVSLEDKDVVRQLFEAHSRLPAPYRIRILGLLSKSEISTTFTDEILAAFRLDVAAKREGPDAMQVDGLSSSGLELTKVHRALFEFINWVARIGANKPEFSKIRSLLVSLLREFVEAQGWPKPERQSLDENTLRSRAYETIGVLAKGTAMSDTARMVLAQWLFKSLCEDPTADVVVNIDAALSSLAANFKPPHSPDVSEQLHTLILESMVKAEEGNIVRSSRHAATKWANQCLPFSDVYARWVDILAVAGRRDERSDVVEEGQKGLDPWTYYANQENFRTLPAWHEMVVTFFTKTISSGGKPDADMDIDEGPSFGNFPGQCVRAFPVAVDYCKRTLFLTALKDFTIEPGWERQLSATVHSDLKTRRAIRNYLTSNEHGQAIFYLLRSAFGGMLLEDTEIAEGCARSFVELASFTPSRILAPLAPRAVELLPLITSNKREIRPLACSAFGILAAHPANSPESINKSKTTLADIAKNHKTAVGSELNAVEGAWNALAHLISRSVYYSTDKDSNVSSDLGDVFPTPDSVSSSTLSTQEALIEAYSQLWTAGIRPLPEADEDAISKAFVDPLVLLAKKGNEKAITALGRLAISLPSSDVSSDGESSDRIAVILEKLFALYELRQAEVHFTVGEAITAAIACWDSAVVQLTLNVEASGDSYRIVKRSSRVSTVLEKLLADCKNTKPSLLKASGIWLFCIIQYCAHLEEVQSRLRECQVAFMRLLSARDELVQETASRGLSLVYGKGDSALKGDLVRDLVSSFTGSGPQLKVDEETELFEAGALPTGDGKSVTSYKDIISLANEVGDQSLVYKLMSMATNAATWSTRSAFGRFGLSNILSESEVDPKLYPKLYRYRFDPNPNVQKSMNDIWKALVKDSNAVIETHFDAIMKDLLKCILGKEWRVREASCAAIIDLVGGRPFQKYEQYYKDIWIAALKVLDDVKGTVRNAALHLCIALSTTLVRQLEESGNTASARAMMNEALPFLLSDKGIESGVKEVKLFATDTVIKICKKGGKALNPYIATIVSNLLGSLTTLESDIVNYYYQRMGEDDRDKIDKLRSSAVAQSPITEAIESSLRTVDADVMENLAPALEEAIKTAIGMPTKVGCSRVLSILATRHTVDFKPYSARFLQLMEKQVLDRNDEVSQGYARSAAYIIRSCPDEARLRFSDRLLKLYLESEDEARRQKVADAVLALSKISPDHFNALEGKLLPFAYLGKHDTDDYVKKEFEEVWDKHAGSSLSVARYVSEMVELVQKSLSTAQWSLKHAGALAISSAVAGITKASDVTGQVNVENLNTLWPVYEKALALKTFPGKEKLLEPFPDFVSKSKAIWQKDASFGEQLKKIVVREAKRNNSVYRPHAFRCLWKFAAARDDLTMLPIITEIVTPYLDMTEDEDAMGVDDKANTNNKARGLDPKSQTAWAAMEAIAKGYNRAKMQEDAMEQLKEIALALEENAEKPDFKKPYIGQAPFDAIRRVFWYGCVLELLQAAVKAGEEGGAGSLADNLEVLQFYLVTLDLDKADTGTEEQRLLRAKATMAAVVLAKLPKDHATTGTGSGIALVEIKKKVEKASNEERSTEVHGSWKTCLLLLD</sequence>
<evidence type="ECO:0000256" key="2">
    <source>
        <dbReference type="ARBA" id="ARBA00022490"/>
    </source>
</evidence>
<keyword evidence="8" id="KW-1185">Reference proteome</keyword>
<protein>
    <submittedName>
        <fullName evidence="7">Proteasome stabiliser-domain-containing protein</fullName>
    </submittedName>
</protein>
<dbReference type="GO" id="GO:0005634">
    <property type="term" value="C:nucleus"/>
    <property type="evidence" value="ECO:0007669"/>
    <property type="project" value="TreeGrafter"/>
</dbReference>
<evidence type="ECO:0000256" key="3">
    <source>
        <dbReference type="ARBA" id="ARBA00022737"/>
    </source>
</evidence>
<dbReference type="Pfam" id="PF24492">
    <property type="entry name" value="HEAT_ECM29"/>
    <property type="match status" value="1"/>
</dbReference>
<dbReference type="SUPFAM" id="SSF48371">
    <property type="entry name" value="ARM repeat"/>
    <property type="match status" value="1"/>
</dbReference>
<dbReference type="GO" id="GO:0043248">
    <property type="term" value="P:proteasome assembly"/>
    <property type="evidence" value="ECO:0007669"/>
    <property type="project" value="InterPro"/>
</dbReference>
<keyword evidence="2" id="KW-0963">Cytoplasm</keyword>
<dbReference type="Pfam" id="PF13001">
    <property type="entry name" value="ECM29_N"/>
    <property type="match status" value="1"/>
</dbReference>
<dbReference type="PANTHER" id="PTHR23346:SF19">
    <property type="entry name" value="PROTEASOME ADAPTER AND SCAFFOLD PROTEIN ECM29"/>
    <property type="match status" value="1"/>
</dbReference>
<dbReference type="GO" id="GO:0036503">
    <property type="term" value="P:ERAD pathway"/>
    <property type="evidence" value="ECO:0007669"/>
    <property type="project" value="TreeGrafter"/>
</dbReference>
<dbReference type="InterPro" id="IPR055443">
    <property type="entry name" value="HEAT_ECM29"/>
</dbReference>
<feature type="domain" description="Proteasome adapter and scaffold protein ECM29 HEAT-repeat" evidence="6">
    <location>
        <begin position="1278"/>
        <end position="1437"/>
    </location>
</feature>
<evidence type="ECO:0000259" key="6">
    <source>
        <dbReference type="Pfam" id="PF24492"/>
    </source>
</evidence>
<dbReference type="Pfam" id="PF23731">
    <property type="entry name" value="ARM_ECM29_C"/>
    <property type="match status" value="1"/>
</dbReference>
<comment type="subcellular location">
    <subcellularLocation>
        <location evidence="1">Cytoplasm</location>
    </subcellularLocation>
</comment>
<evidence type="ECO:0000313" key="8">
    <source>
        <dbReference type="Proteomes" id="UP001303222"/>
    </source>
</evidence>
<dbReference type="InterPro" id="IPR024372">
    <property type="entry name" value="Ecm29_N"/>
</dbReference>
<dbReference type="GO" id="GO:0005737">
    <property type="term" value="C:cytoplasm"/>
    <property type="evidence" value="ECO:0007669"/>
    <property type="project" value="UniProtKB-SubCell"/>
</dbReference>
<dbReference type="EMBL" id="MU859240">
    <property type="protein sequence ID" value="KAK3948874.1"/>
    <property type="molecule type" value="Genomic_DNA"/>
</dbReference>
<dbReference type="GO" id="GO:0060090">
    <property type="term" value="F:molecular adaptor activity"/>
    <property type="evidence" value="ECO:0007669"/>
    <property type="project" value="InterPro"/>
</dbReference>
<reference evidence="7" key="2">
    <citation type="submission" date="2023-06" db="EMBL/GenBank/DDBJ databases">
        <authorList>
            <consortium name="Lawrence Berkeley National Laboratory"/>
            <person name="Mondo S.J."/>
            <person name="Hensen N."/>
            <person name="Bonometti L."/>
            <person name="Westerberg I."/>
            <person name="Brannstrom I.O."/>
            <person name="Guillou S."/>
            <person name="Cros-Aarteil S."/>
            <person name="Calhoun S."/>
            <person name="Haridas S."/>
            <person name="Kuo A."/>
            <person name="Pangilinan J."/>
            <person name="Riley R."/>
            <person name="Labutti K."/>
            <person name="Andreopoulos B."/>
            <person name="Lipzen A."/>
            <person name="Chen C."/>
            <person name="Yanf M."/>
            <person name="Daum C."/>
            <person name="Ng V."/>
            <person name="Clum A."/>
            <person name="Steindorff A."/>
            <person name="Ohm R."/>
            <person name="Martin F."/>
            <person name="Silar P."/>
            <person name="Natvig D."/>
            <person name="Lalanne C."/>
            <person name="Gautier V."/>
            <person name="Ament-Velasquez S.L."/>
            <person name="Kruys A."/>
            <person name="Hutchinson M.I."/>
            <person name="Powell A.J."/>
            <person name="Barry K."/>
            <person name="Miller A.N."/>
            <person name="Grigoriev I.V."/>
            <person name="Debuchy R."/>
            <person name="Gladieux P."/>
            <person name="Thoren M.H."/>
            <person name="Johannesson H."/>
        </authorList>
    </citation>
    <scope>NUCLEOTIDE SEQUENCE</scope>
    <source>
        <strain evidence="7">CBS 626.80</strain>
    </source>
</reference>
<accession>A0AAN6SCS5</accession>
<dbReference type="InterPro" id="IPR016024">
    <property type="entry name" value="ARM-type_fold"/>
</dbReference>
<dbReference type="PANTHER" id="PTHR23346">
    <property type="entry name" value="TRANSLATIONAL ACTIVATOR GCN1-RELATED"/>
    <property type="match status" value="1"/>
</dbReference>
<evidence type="ECO:0000259" key="5">
    <source>
        <dbReference type="Pfam" id="PF13001"/>
    </source>
</evidence>
<dbReference type="InterPro" id="IPR011989">
    <property type="entry name" value="ARM-like"/>
</dbReference>
<feature type="domain" description="Proteasome component Ecm29 N-terminal" evidence="5">
    <location>
        <begin position="14"/>
        <end position="514"/>
    </location>
</feature>
<evidence type="ECO:0000256" key="1">
    <source>
        <dbReference type="ARBA" id="ARBA00004496"/>
    </source>
</evidence>
<reference evidence="7" key="1">
    <citation type="journal article" date="2023" name="Mol. Phylogenet. Evol.">
        <title>Genome-scale phylogeny and comparative genomics of the fungal order Sordariales.</title>
        <authorList>
            <person name="Hensen N."/>
            <person name="Bonometti L."/>
            <person name="Westerberg I."/>
            <person name="Brannstrom I.O."/>
            <person name="Guillou S."/>
            <person name="Cros-Aarteil S."/>
            <person name="Calhoun S."/>
            <person name="Haridas S."/>
            <person name="Kuo A."/>
            <person name="Mondo S."/>
            <person name="Pangilinan J."/>
            <person name="Riley R."/>
            <person name="LaButti K."/>
            <person name="Andreopoulos B."/>
            <person name="Lipzen A."/>
            <person name="Chen C."/>
            <person name="Yan M."/>
            <person name="Daum C."/>
            <person name="Ng V."/>
            <person name="Clum A."/>
            <person name="Steindorff A."/>
            <person name="Ohm R.A."/>
            <person name="Martin F."/>
            <person name="Silar P."/>
            <person name="Natvig D.O."/>
            <person name="Lalanne C."/>
            <person name="Gautier V."/>
            <person name="Ament-Velasquez S.L."/>
            <person name="Kruys A."/>
            <person name="Hutchinson M.I."/>
            <person name="Powell A.J."/>
            <person name="Barry K."/>
            <person name="Miller A.N."/>
            <person name="Grigoriev I.V."/>
            <person name="Debuchy R."/>
            <person name="Gladieux P."/>
            <person name="Hiltunen Thoren M."/>
            <person name="Johannesson H."/>
        </authorList>
    </citation>
    <scope>NUCLEOTIDE SEQUENCE</scope>
    <source>
        <strain evidence="7">CBS 626.80</strain>
    </source>
</reference>
<name>A0AAN6SCS5_9PEZI</name>
<keyword evidence="4 7" id="KW-0647">Proteasome</keyword>
<comment type="caution">
    <text evidence="7">The sequence shown here is derived from an EMBL/GenBank/DDBJ whole genome shotgun (WGS) entry which is preliminary data.</text>
</comment>
<dbReference type="Proteomes" id="UP001303222">
    <property type="component" value="Unassembled WGS sequence"/>
</dbReference>
<proteinExistence type="predicted"/>